<evidence type="ECO:0000256" key="4">
    <source>
        <dbReference type="ARBA" id="ARBA00023315"/>
    </source>
</evidence>
<name>A0A1Y4I5R3_PARDI</name>
<comment type="caution">
    <text evidence="8">The sequence shown here is derived from an EMBL/GenBank/DDBJ whole genome shotgun (WGS) entry which is preliminary data.</text>
</comment>
<keyword evidence="1" id="KW-0678">Repressor</keyword>
<keyword evidence="4" id="KW-0012">Acyltransferase</keyword>
<gene>
    <name evidence="8" type="ORF">B5F32_17010</name>
    <name evidence="7" type="ORF">GKD59_00660</name>
</gene>
<dbReference type="CDD" id="cd04301">
    <property type="entry name" value="NAT_SF"/>
    <property type="match status" value="1"/>
</dbReference>
<dbReference type="RefSeq" id="WP_087346177.1">
    <property type="nucleotide sequence ID" value="NZ_AP019729.1"/>
</dbReference>
<dbReference type="InterPro" id="IPR000182">
    <property type="entry name" value="GNAT_dom"/>
</dbReference>
<evidence type="ECO:0000313" key="8">
    <source>
        <dbReference type="EMBL" id="OUP15657.1"/>
    </source>
</evidence>
<reference evidence="7 10" key="3">
    <citation type="journal article" date="2019" name="Nat. Med.">
        <title>A library of human gut bacterial isolates paired with longitudinal multiomics data enables mechanistic microbiome research.</title>
        <authorList>
            <person name="Poyet M."/>
            <person name="Groussin M."/>
            <person name="Gibbons S.M."/>
            <person name="Avila-Pacheco J."/>
            <person name="Jiang X."/>
            <person name="Kearney S.M."/>
            <person name="Perrotta A.R."/>
            <person name="Berdy B."/>
            <person name="Zhao S."/>
            <person name="Lieberman T.D."/>
            <person name="Swanson P.K."/>
            <person name="Smith M."/>
            <person name="Roesemann S."/>
            <person name="Alexander J.E."/>
            <person name="Rich S.A."/>
            <person name="Livny J."/>
            <person name="Vlamakis H."/>
            <person name="Clish C."/>
            <person name="Bullock K."/>
            <person name="Deik A."/>
            <person name="Scott J."/>
            <person name="Pierce K.A."/>
            <person name="Xavier R.J."/>
            <person name="Alm E.J."/>
        </authorList>
    </citation>
    <scope>NUCLEOTIDE SEQUENCE [LARGE SCALE GENOMIC DNA]</scope>
    <source>
        <strain evidence="7 10">BIOML-A41</strain>
    </source>
</reference>
<dbReference type="EMBL" id="NFJX01000019">
    <property type="protein sequence ID" value="OUP15657.1"/>
    <property type="molecule type" value="Genomic_DNA"/>
</dbReference>
<keyword evidence="2" id="KW-1277">Toxin-antitoxin system</keyword>
<evidence type="ECO:0000256" key="3">
    <source>
        <dbReference type="ARBA" id="ARBA00022679"/>
    </source>
</evidence>
<dbReference type="SUPFAM" id="SSF55729">
    <property type="entry name" value="Acyl-CoA N-acyltransferases (Nat)"/>
    <property type="match status" value="1"/>
</dbReference>
<evidence type="ECO:0000259" key="6">
    <source>
        <dbReference type="PROSITE" id="PS51186"/>
    </source>
</evidence>
<evidence type="ECO:0000313" key="7">
    <source>
        <dbReference type="EMBL" id="MRY56452.1"/>
    </source>
</evidence>
<dbReference type="PANTHER" id="PTHR36449">
    <property type="entry name" value="ACETYLTRANSFERASE-RELATED"/>
    <property type="match status" value="1"/>
</dbReference>
<reference evidence="8" key="2">
    <citation type="journal article" date="2018" name="BMC Genomics">
        <title>Whole genome sequencing and function prediction of 133 gut anaerobes isolated from chicken caecum in pure cultures.</title>
        <authorList>
            <person name="Medvecky M."/>
            <person name="Cejkova D."/>
            <person name="Polansky O."/>
            <person name="Karasova D."/>
            <person name="Kubasova T."/>
            <person name="Cizek A."/>
            <person name="Rychlik I."/>
        </authorList>
    </citation>
    <scope>NUCLEOTIDE SEQUENCE</scope>
    <source>
        <strain evidence="8">An199</strain>
    </source>
</reference>
<dbReference type="Proteomes" id="UP000463337">
    <property type="component" value="Unassembled WGS sequence"/>
</dbReference>
<reference evidence="9" key="1">
    <citation type="submission" date="2017-04" db="EMBL/GenBank/DDBJ databases">
        <title>Function of individual gut microbiota members based on whole genome sequencing of pure cultures obtained from chicken caecum.</title>
        <authorList>
            <person name="Medvecky M."/>
            <person name="Cejkova D."/>
            <person name="Polansky O."/>
            <person name="Karasova D."/>
            <person name="Kubasova T."/>
            <person name="Cizek A."/>
            <person name="Rychlik I."/>
        </authorList>
    </citation>
    <scope>NUCLEOTIDE SEQUENCE [LARGE SCALE GENOMIC DNA]</scope>
    <source>
        <strain evidence="9">An199</strain>
    </source>
</reference>
<evidence type="ECO:0000313" key="10">
    <source>
        <dbReference type="Proteomes" id="UP000463337"/>
    </source>
</evidence>
<comment type="catalytic activity">
    <reaction evidence="5">
        <text>glycyl-tRNA(Gly) + acetyl-CoA = N-acetylglycyl-tRNA(Gly) + CoA + H(+)</text>
        <dbReference type="Rhea" id="RHEA:81867"/>
        <dbReference type="Rhea" id="RHEA-COMP:9683"/>
        <dbReference type="Rhea" id="RHEA-COMP:19766"/>
        <dbReference type="ChEBI" id="CHEBI:15378"/>
        <dbReference type="ChEBI" id="CHEBI:57287"/>
        <dbReference type="ChEBI" id="CHEBI:57288"/>
        <dbReference type="ChEBI" id="CHEBI:78522"/>
        <dbReference type="ChEBI" id="CHEBI:232036"/>
    </reaction>
</comment>
<dbReference type="GO" id="GO:0016747">
    <property type="term" value="F:acyltransferase activity, transferring groups other than amino-acyl groups"/>
    <property type="evidence" value="ECO:0007669"/>
    <property type="project" value="InterPro"/>
</dbReference>
<evidence type="ECO:0000256" key="5">
    <source>
        <dbReference type="ARBA" id="ARBA00049880"/>
    </source>
</evidence>
<evidence type="ECO:0000313" key="9">
    <source>
        <dbReference type="Proteomes" id="UP000195950"/>
    </source>
</evidence>
<dbReference type="Pfam" id="PF00583">
    <property type="entry name" value="Acetyltransf_1"/>
    <property type="match status" value="1"/>
</dbReference>
<dbReference type="AlphaFoldDB" id="A0A1Y4I5R3"/>
<organism evidence="8 9">
    <name type="scientific">Parabacteroides distasonis</name>
    <dbReference type="NCBI Taxonomy" id="823"/>
    <lineage>
        <taxon>Bacteria</taxon>
        <taxon>Pseudomonadati</taxon>
        <taxon>Bacteroidota</taxon>
        <taxon>Bacteroidia</taxon>
        <taxon>Bacteroidales</taxon>
        <taxon>Tannerellaceae</taxon>
        <taxon>Parabacteroides</taxon>
    </lineage>
</organism>
<dbReference type="PANTHER" id="PTHR36449:SF1">
    <property type="entry name" value="ACETYLTRANSFERASE"/>
    <property type="match status" value="1"/>
</dbReference>
<dbReference type="Gene3D" id="3.40.630.30">
    <property type="match status" value="1"/>
</dbReference>
<dbReference type="EMBL" id="WKLT01000001">
    <property type="protein sequence ID" value="MRY56452.1"/>
    <property type="molecule type" value="Genomic_DNA"/>
</dbReference>
<sequence>MEYIFERLTDTSCLHDFCCGVIPMDCFIQDGFDLSIANHYCSAYIVKESLKESTVLALFALSFDSLDLDIDDRNEIITGVSNTNIPEFTDNYKDIFLTKPRYPALEIAYLAVDKNYHKSGLGKIIVEAIVQKAQKQDLAGCQFITVEALNTQEYNAVGFYDKCCFSACEYPNPNKGTLRMFRTLYPVS</sequence>
<evidence type="ECO:0000256" key="2">
    <source>
        <dbReference type="ARBA" id="ARBA00022649"/>
    </source>
</evidence>
<proteinExistence type="predicted"/>
<feature type="domain" description="N-acetyltransferase" evidence="6">
    <location>
        <begin position="45"/>
        <end position="185"/>
    </location>
</feature>
<accession>A0A1Y4I5R3</accession>
<keyword evidence="3 7" id="KW-0808">Transferase</keyword>
<protein>
    <submittedName>
        <fullName evidence="7">GNAT family N-acetyltransferase</fullName>
    </submittedName>
</protein>
<evidence type="ECO:0000256" key="1">
    <source>
        <dbReference type="ARBA" id="ARBA00022491"/>
    </source>
</evidence>
<dbReference type="InterPro" id="IPR016181">
    <property type="entry name" value="Acyl_CoA_acyltransferase"/>
</dbReference>
<dbReference type="Proteomes" id="UP000195950">
    <property type="component" value="Unassembled WGS sequence"/>
</dbReference>
<dbReference type="PROSITE" id="PS51186">
    <property type="entry name" value="GNAT"/>
    <property type="match status" value="1"/>
</dbReference>